<evidence type="ECO:0000313" key="1">
    <source>
        <dbReference type="EMBL" id="VEL29053.1"/>
    </source>
</evidence>
<evidence type="ECO:0008006" key="3">
    <source>
        <dbReference type="Google" id="ProtNLM"/>
    </source>
</evidence>
<dbReference type="AlphaFoldDB" id="A0A448X617"/>
<evidence type="ECO:0000313" key="2">
    <source>
        <dbReference type="Proteomes" id="UP000784294"/>
    </source>
</evidence>
<keyword evidence="2" id="KW-1185">Reference proteome</keyword>
<comment type="caution">
    <text evidence="1">The sequence shown here is derived from an EMBL/GenBank/DDBJ whole genome shotgun (WGS) entry which is preliminary data.</text>
</comment>
<protein>
    <recommendedName>
        <fullName evidence="3">PDZ domain-containing protein</fullName>
    </recommendedName>
</protein>
<gene>
    <name evidence="1" type="ORF">PXEA_LOCUS22493</name>
</gene>
<dbReference type="Proteomes" id="UP000784294">
    <property type="component" value="Unassembled WGS sequence"/>
</dbReference>
<organism evidence="1 2">
    <name type="scientific">Protopolystoma xenopodis</name>
    <dbReference type="NCBI Taxonomy" id="117903"/>
    <lineage>
        <taxon>Eukaryota</taxon>
        <taxon>Metazoa</taxon>
        <taxon>Spiralia</taxon>
        <taxon>Lophotrochozoa</taxon>
        <taxon>Platyhelminthes</taxon>
        <taxon>Monogenea</taxon>
        <taxon>Polyopisthocotylea</taxon>
        <taxon>Polystomatidea</taxon>
        <taxon>Polystomatidae</taxon>
        <taxon>Protopolystoma</taxon>
    </lineage>
</organism>
<sequence length="193" mass="21133">MLNLLFFSAITIPPANDQNDSLVPARGIFVTDLSVQAAFRGLNQIRIGDQVLAINSVPISSWGAGRLIQPSSASTSALDHNIAATSPTGQGKLSLMNSLANPARELQSSSSNSMTCKPDVFETLEKTLGCPDSGLLTFARSLLTRSTRSPQLRVFRLPGNTREMHRLLKHGESRPMLYNYFNLFNQYKLPNVI</sequence>
<dbReference type="EMBL" id="CAAALY010099918">
    <property type="protein sequence ID" value="VEL29053.1"/>
    <property type="molecule type" value="Genomic_DNA"/>
</dbReference>
<proteinExistence type="predicted"/>
<reference evidence="1" key="1">
    <citation type="submission" date="2018-11" db="EMBL/GenBank/DDBJ databases">
        <authorList>
            <consortium name="Pathogen Informatics"/>
        </authorList>
    </citation>
    <scope>NUCLEOTIDE SEQUENCE</scope>
</reference>
<accession>A0A448X617</accession>
<name>A0A448X617_9PLAT</name>